<dbReference type="Proteomes" id="UP000078476">
    <property type="component" value="Unassembled WGS sequence"/>
</dbReference>
<dbReference type="EMBL" id="LUUI01000111">
    <property type="protein sequence ID" value="OAI14379.1"/>
    <property type="molecule type" value="Genomic_DNA"/>
</dbReference>
<evidence type="ECO:0000313" key="1">
    <source>
        <dbReference type="EMBL" id="OAI14379.1"/>
    </source>
</evidence>
<comment type="caution">
    <text evidence="1">The sequence shown here is derived from an EMBL/GenBank/DDBJ whole genome shotgun (WGS) entry which is preliminary data.</text>
</comment>
<dbReference type="AlphaFoldDB" id="A0A177NB00"/>
<keyword evidence="2" id="KW-1185">Reference proteome</keyword>
<protein>
    <submittedName>
        <fullName evidence="1">Uncharacterized protein</fullName>
    </submittedName>
</protein>
<name>A0A177NB00_9GAMM</name>
<gene>
    <name evidence="1" type="ORF">A1359_11195</name>
</gene>
<sequence length="105" mass="11638">MQPVVSIKLTEDLNLITRTILPVVDQSDPNSVTDQFEFGSLNTTLFLSPSKSKAVTWGVGPIFGFPTQTNDLLGSNRLRGQNGSAVSRWHSYSQSEEITIHFQQN</sequence>
<accession>A0A177NB00</accession>
<dbReference type="STRING" id="980561.A1359_11195"/>
<evidence type="ECO:0000313" key="2">
    <source>
        <dbReference type="Proteomes" id="UP000078476"/>
    </source>
</evidence>
<organism evidence="1 2">
    <name type="scientific">Methylomonas lenta</name>
    <dbReference type="NCBI Taxonomy" id="980561"/>
    <lineage>
        <taxon>Bacteria</taxon>
        <taxon>Pseudomonadati</taxon>
        <taxon>Pseudomonadota</taxon>
        <taxon>Gammaproteobacteria</taxon>
        <taxon>Methylococcales</taxon>
        <taxon>Methylococcaceae</taxon>
        <taxon>Methylomonas</taxon>
    </lineage>
</organism>
<proteinExistence type="predicted"/>
<reference evidence="1 2" key="1">
    <citation type="submission" date="2016-03" db="EMBL/GenBank/DDBJ databases">
        <authorList>
            <person name="Ploux O."/>
        </authorList>
    </citation>
    <scope>NUCLEOTIDE SEQUENCE [LARGE SCALE GENOMIC DNA]</scope>
    <source>
        <strain evidence="1 2">R-45370</strain>
    </source>
</reference>